<dbReference type="OrthoDB" id="7374648at2"/>
<feature type="transmembrane region" description="Helical" evidence="5">
    <location>
        <begin position="290"/>
        <end position="307"/>
    </location>
</feature>
<feature type="transmembrane region" description="Helical" evidence="5">
    <location>
        <begin position="346"/>
        <end position="367"/>
    </location>
</feature>
<dbReference type="RefSeq" id="WP_105733497.1">
    <property type="nucleotide sequence ID" value="NZ_PVBT01000002.1"/>
</dbReference>
<dbReference type="EMBL" id="PVBT01000002">
    <property type="protein sequence ID" value="PRD55268.1"/>
    <property type="molecule type" value="Genomic_DNA"/>
</dbReference>
<evidence type="ECO:0008006" key="8">
    <source>
        <dbReference type="Google" id="ProtNLM"/>
    </source>
</evidence>
<keyword evidence="2 5" id="KW-0812">Transmembrane</keyword>
<evidence type="ECO:0000256" key="3">
    <source>
        <dbReference type="ARBA" id="ARBA00022989"/>
    </source>
</evidence>
<feature type="transmembrane region" description="Helical" evidence="5">
    <location>
        <begin position="130"/>
        <end position="149"/>
    </location>
</feature>
<dbReference type="InterPro" id="IPR006726">
    <property type="entry name" value="PHBA_efflux_AaeB/fusaric-R"/>
</dbReference>
<evidence type="ECO:0000313" key="6">
    <source>
        <dbReference type="EMBL" id="PRD55268.1"/>
    </source>
</evidence>
<dbReference type="Proteomes" id="UP000238563">
    <property type="component" value="Unassembled WGS sequence"/>
</dbReference>
<evidence type="ECO:0000256" key="2">
    <source>
        <dbReference type="ARBA" id="ARBA00022692"/>
    </source>
</evidence>
<dbReference type="PANTHER" id="PTHR31086">
    <property type="entry name" value="ALUMINUM-ACTIVATED MALATE TRANSPORTER 10"/>
    <property type="match status" value="1"/>
</dbReference>
<comment type="caution">
    <text evidence="6">The sequence shown here is derived from an EMBL/GenBank/DDBJ whole genome shotgun (WGS) entry which is preliminary data.</text>
</comment>
<dbReference type="Pfam" id="PF04632">
    <property type="entry name" value="FUSC"/>
    <property type="match status" value="1"/>
</dbReference>
<dbReference type="GO" id="GO:0022857">
    <property type="term" value="F:transmembrane transporter activity"/>
    <property type="evidence" value="ECO:0007669"/>
    <property type="project" value="InterPro"/>
</dbReference>
<keyword evidence="7" id="KW-1185">Reference proteome</keyword>
<dbReference type="AlphaFoldDB" id="A0A2S9JPV4"/>
<dbReference type="GO" id="GO:0005886">
    <property type="term" value="C:plasma membrane"/>
    <property type="evidence" value="ECO:0007669"/>
    <property type="project" value="InterPro"/>
</dbReference>
<reference evidence="6 7" key="1">
    <citation type="submission" date="2018-02" db="EMBL/GenBank/DDBJ databases">
        <title>The draft genome of Phyllobacterium myrsinacearum DSM5892.</title>
        <authorList>
            <person name="Li L."/>
            <person name="Liu L."/>
            <person name="Zhang X."/>
            <person name="Wang T."/>
        </authorList>
    </citation>
    <scope>NUCLEOTIDE SEQUENCE [LARGE SCALE GENOMIC DNA]</scope>
    <source>
        <strain evidence="6 7">DSM 5892</strain>
    </source>
</reference>
<proteinExistence type="predicted"/>
<feature type="transmembrane region" description="Helical" evidence="5">
    <location>
        <begin position="265"/>
        <end position="284"/>
    </location>
</feature>
<feature type="transmembrane region" description="Helical" evidence="5">
    <location>
        <begin position="314"/>
        <end position="334"/>
    </location>
</feature>
<accession>A0A2S9JPV4</accession>
<keyword evidence="4 5" id="KW-0472">Membrane</keyword>
<organism evidence="6 7">
    <name type="scientific">Phyllobacterium myrsinacearum</name>
    <dbReference type="NCBI Taxonomy" id="28101"/>
    <lineage>
        <taxon>Bacteria</taxon>
        <taxon>Pseudomonadati</taxon>
        <taxon>Pseudomonadota</taxon>
        <taxon>Alphaproteobacteria</taxon>
        <taxon>Hyphomicrobiales</taxon>
        <taxon>Phyllobacteriaceae</taxon>
        <taxon>Phyllobacterium</taxon>
    </lineage>
</organism>
<feature type="transmembrane region" description="Helical" evidence="5">
    <location>
        <begin position="161"/>
        <end position="182"/>
    </location>
</feature>
<protein>
    <recommendedName>
        <fullName evidence="8">FUSC family protein</fullName>
    </recommendedName>
</protein>
<comment type="subcellular location">
    <subcellularLocation>
        <location evidence="1">Membrane</location>
        <topology evidence="1">Multi-pass membrane protein</topology>
    </subcellularLocation>
</comment>
<feature type="transmembrane region" description="Helical" evidence="5">
    <location>
        <begin position="42"/>
        <end position="67"/>
    </location>
</feature>
<feature type="transmembrane region" description="Helical" evidence="5">
    <location>
        <begin position="79"/>
        <end position="99"/>
    </location>
</feature>
<feature type="transmembrane region" description="Helical" evidence="5">
    <location>
        <begin position="213"/>
        <end position="232"/>
    </location>
</feature>
<evidence type="ECO:0000256" key="4">
    <source>
        <dbReference type="ARBA" id="ARBA00023136"/>
    </source>
</evidence>
<name>A0A2S9JPV4_9HYPH</name>
<feature type="transmembrane region" description="Helical" evidence="5">
    <location>
        <begin position="238"/>
        <end position="258"/>
    </location>
</feature>
<sequence length="386" mass="41338">MNYLRQATASLTVFATASLRELRSLARPGPRMVDEFECVISVLLAIIFAHILGAKNVGWAAFSGYMVMRSHVSESLTRGILRIIGTSAGAGAALALAPLVIGTPFLLSLSLVIIGGVTLYFALVGKRSYAWLFTGLTFCMVLIDGMKHPSESVLPFAQSRLVEILAGTLACILVSAVSTFTIRRRLPRQSRETPAQTAIRHSVVWHRGAAKHALQAAVALGLIPWIWLWTGITSLSQSSITIMAVMMIPVSSLAASVLNPITSRLVLRFVGCSVGGLIATIILLGSHHSPVLMTLGVCIGVLVGRHIENSNSSISYIGTQFVLAFLVVLVPDTYTSAALEPGIDRLAGILFGVVILEPVLLASHYLLRDHTPRNDGPDIKQPSSNE</sequence>
<evidence type="ECO:0000256" key="1">
    <source>
        <dbReference type="ARBA" id="ARBA00004141"/>
    </source>
</evidence>
<feature type="transmembrane region" description="Helical" evidence="5">
    <location>
        <begin position="105"/>
        <end position="123"/>
    </location>
</feature>
<evidence type="ECO:0000256" key="5">
    <source>
        <dbReference type="SAM" id="Phobius"/>
    </source>
</evidence>
<evidence type="ECO:0000313" key="7">
    <source>
        <dbReference type="Proteomes" id="UP000238563"/>
    </source>
</evidence>
<keyword evidence="3 5" id="KW-1133">Transmembrane helix</keyword>
<gene>
    <name evidence="6" type="ORF">C5750_08870</name>
</gene>